<evidence type="ECO:0000259" key="1">
    <source>
        <dbReference type="Pfam" id="PF00483"/>
    </source>
</evidence>
<dbReference type="Proteomes" id="UP000610862">
    <property type="component" value="Unassembled WGS sequence"/>
</dbReference>
<dbReference type="InterPro" id="IPR005835">
    <property type="entry name" value="NTP_transferase_dom"/>
</dbReference>
<evidence type="ECO:0000313" key="2">
    <source>
        <dbReference type="EMBL" id="MBC8567914.1"/>
    </source>
</evidence>
<dbReference type="EMBL" id="JACRTA010000001">
    <property type="protein sequence ID" value="MBC8567914.1"/>
    <property type="molecule type" value="Genomic_DNA"/>
</dbReference>
<keyword evidence="3" id="KW-1185">Reference proteome</keyword>
<dbReference type="Gene3D" id="3.90.550.10">
    <property type="entry name" value="Spore Coat Polysaccharide Biosynthesis Protein SpsA, Chain A"/>
    <property type="match status" value="1"/>
</dbReference>
<dbReference type="AlphaFoldDB" id="A0A926I4K9"/>
<reference evidence="2" key="1">
    <citation type="submission" date="2020-08" db="EMBL/GenBank/DDBJ databases">
        <title>Genome public.</title>
        <authorList>
            <person name="Liu C."/>
            <person name="Sun Q."/>
        </authorList>
    </citation>
    <scope>NUCLEOTIDE SEQUENCE</scope>
    <source>
        <strain evidence="2">NSJ-24</strain>
    </source>
</reference>
<accession>A0A926I4K9</accession>
<sequence length="309" mass="35558">MKNNEKPTLIIMAAGMGSRYGGLKQVDKITDAGEIILDFSLYDAMMAGFDRVIFVIKEEHRQLFKELVDERAGKYMEIQYAYQKLDDIPKGEKIPEGREKPWGTAHAVLACRHLIKGPFAVINADDYYGPGGFIDLYDYLIEHKDGEKYSYCMVGYKLENTVTENGHVARGICDIDERGYLEKVTERTKIMRKDQGISYTEDDGDTWIKLSENTIVSMNFWGFSHSMMKELKKGLPEFFETTVKENPLKGEYYLPAAADRLIQEGKARVKVLTSHDRWYGVTYKEDKEDVKNALEAMKDKGMYPDKLWK</sequence>
<dbReference type="InterPro" id="IPR029044">
    <property type="entry name" value="Nucleotide-diphossugar_trans"/>
</dbReference>
<dbReference type="SUPFAM" id="SSF53448">
    <property type="entry name" value="Nucleotide-diphospho-sugar transferases"/>
    <property type="match status" value="1"/>
</dbReference>
<proteinExistence type="predicted"/>
<comment type="caution">
    <text evidence="2">The sequence shown here is derived from an EMBL/GenBank/DDBJ whole genome shotgun (WGS) entry which is preliminary data.</text>
</comment>
<evidence type="ECO:0000313" key="3">
    <source>
        <dbReference type="Proteomes" id="UP000610862"/>
    </source>
</evidence>
<organism evidence="2 3">
    <name type="scientific">Lentihominibacter hominis</name>
    <dbReference type="NCBI Taxonomy" id="2763645"/>
    <lineage>
        <taxon>Bacteria</taxon>
        <taxon>Bacillati</taxon>
        <taxon>Bacillota</taxon>
        <taxon>Clostridia</taxon>
        <taxon>Peptostreptococcales</taxon>
        <taxon>Anaerovoracaceae</taxon>
        <taxon>Lentihominibacter</taxon>
    </lineage>
</organism>
<feature type="domain" description="Nucleotidyl transferase" evidence="1">
    <location>
        <begin position="10"/>
        <end position="186"/>
    </location>
</feature>
<protein>
    <submittedName>
        <fullName evidence="2">Nucleotidyltransferase</fullName>
    </submittedName>
</protein>
<name>A0A926I4K9_9FIRM</name>
<gene>
    <name evidence="2" type="ORF">H8692_03925</name>
</gene>
<dbReference type="Pfam" id="PF00483">
    <property type="entry name" value="NTP_transferase"/>
    <property type="match status" value="1"/>
</dbReference>
<dbReference type="RefSeq" id="WP_187525027.1">
    <property type="nucleotide sequence ID" value="NZ_JACRTA010000001.1"/>
</dbReference>